<sequence length="139" mass="15351">MEKFIPFAFLLVFPIMWCVVCRLLSHIGGWARLAEVYEDDARPSGDARSMCSGKIGIVNYSSCLTIGVSDSGLRLSVMLPFRVGHPPILIPWSDFHHVAEKRVMFLFPFLNASIGNPAITTVLLPLWVGDHIASSAAQH</sequence>
<feature type="transmembrane region" description="Helical" evidence="1">
    <location>
        <begin position="6"/>
        <end position="24"/>
    </location>
</feature>
<accession>A0A5C6CI51</accession>
<keyword evidence="1" id="KW-1133">Transmembrane helix</keyword>
<name>A0A5C6CI51_9BACT</name>
<protein>
    <submittedName>
        <fullName evidence="2">Uncharacterized protein</fullName>
    </submittedName>
</protein>
<evidence type="ECO:0000313" key="3">
    <source>
        <dbReference type="Proteomes" id="UP000316304"/>
    </source>
</evidence>
<dbReference type="EMBL" id="SJPT01000003">
    <property type="protein sequence ID" value="TWU24290.1"/>
    <property type="molecule type" value="Genomic_DNA"/>
</dbReference>
<reference evidence="2 3" key="1">
    <citation type="submission" date="2019-02" db="EMBL/GenBank/DDBJ databases">
        <title>Deep-cultivation of Planctomycetes and their phenomic and genomic characterization uncovers novel biology.</title>
        <authorList>
            <person name="Wiegand S."/>
            <person name="Jogler M."/>
            <person name="Boedeker C."/>
            <person name="Pinto D."/>
            <person name="Vollmers J."/>
            <person name="Rivas-Marin E."/>
            <person name="Kohn T."/>
            <person name="Peeters S.H."/>
            <person name="Heuer A."/>
            <person name="Rast P."/>
            <person name="Oberbeckmann S."/>
            <person name="Bunk B."/>
            <person name="Jeske O."/>
            <person name="Meyerdierks A."/>
            <person name="Storesund J.E."/>
            <person name="Kallscheuer N."/>
            <person name="Luecker S."/>
            <person name="Lage O.M."/>
            <person name="Pohl T."/>
            <person name="Merkel B.J."/>
            <person name="Hornburger P."/>
            <person name="Mueller R.-W."/>
            <person name="Bruemmer F."/>
            <person name="Labrenz M."/>
            <person name="Spormann A.M."/>
            <person name="Op Den Camp H."/>
            <person name="Overmann J."/>
            <person name="Amann R."/>
            <person name="Jetten M.S.M."/>
            <person name="Mascher T."/>
            <person name="Medema M.H."/>
            <person name="Devos D.P."/>
            <person name="Kaster A.-K."/>
            <person name="Ovreas L."/>
            <person name="Rohde M."/>
            <person name="Galperin M.Y."/>
            <person name="Jogler C."/>
        </authorList>
    </citation>
    <scope>NUCLEOTIDE SEQUENCE [LARGE SCALE GENOMIC DNA]</scope>
    <source>
        <strain evidence="2 3">Pla52o</strain>
    </source>
</reference>
<comment type="caution">
    <text evidence="2">The sequence shown here is derived from an EMBL/GenBank/DDBJ whole genome shotgun (WGS) entry which is preliminary data.</text>
</comment>
<evidence type="ECO:0000313" key="2">
    <source>
        <dbReference type="EMBL" id="TWU24290.1"/>
    </source>
</evidence>
<proteinExistence type="predicted"/>
<gene>
    <name evidence="2" type="ORF">Pla52o_22170</name>
</gene>
<keyword evidence="1" id="KW-0812">Transmembrane</keyword>
<dbReference type="Proteomes" id="UP000316304">
    <property type="component" value="Unassembled WGS sequence"/>
</dbReference>
<dbReference type="AlphaFoldDB" id="A0A5C6CI51"/>
<keyword evidence="1" id="KW-0472">Membrane</keyword>
<evidence type="ECO:0000256" key="1">
    <source>
        <dbReference type="SAM" id="Phobius"/>
    </source>
</evidence>
<organism evidence="2 3">
    <name type="scientific">Novipirellula galeiformis</name>
    <dbReference type="NCBI Taxonomy" id="2528004"/>
    <lineage>
        <taxon>Bacteria</taxon>
        <taxon>Pseudomonadati</taxon>
        <taxon>Planctomycetota</taxon>
        <taxon>Planctomycetia</taxon>
        <taxon>Pirellulales</taxon>
        <taxon>Pirellulaceae</taxon>
        <taxon>Novipirellula</taxon>
    </lineage>
</organism>
<keyword evidence="3" id="KW-1185">Reference proteome</keyword>